<organism evidence="1 2">
    <name type="scientific">Bordetella bronchialis</name>
    <dbReference type="NCBI Taxonomy" id="463025"/>
    <lineage>
        <taxon>Bacteria</taxon>
        <taxon>Pseudomonadati</taxon>
        <taxon>Pseudomonadota</taxon>
        <taxon>Betaproteobacteria</taxon>
        <taxon>Burkholderiales</taxon>
        <taxon>Alcaligenaceae</taxon>
        <taxon>Bordetella</taxon>
    </lineage>
</organism>
<evidence type="ECO:0000313" key="2">
    <source>
        <dbReference type="Proteomes" id="UP000091897"/>
    </source>
</evidence>
<evidence type="ECO:0000313" key="1">
    <source>
        <dbReference type="EMBL" id="ANN65609.1"/>
    </source>
</evidence>
<protein>
    <submittedName>
        <fullName evidence="1">Uncharacterized protein</fullName>
    </submittedName>
</protein>
<dbReference type="Proteomes" id="UP000091897">
    <property type="component" value="Chromosome"/>
</dbReference>
<accession>A0ABM6CNT8</accession>
<gene>
    <name evidence="1" type="ORF">BAU06_04230</name>
</gene>
<reference evidence="1 2" key="1">
    <citation type="submission" date="2016-06" db="EMBL/GenBank/DDBJ databases">
        <title>Complete genome sequences of Bordetella bronchialis and Bordetella flabilis.</title>
        <authorList>
            <person name="LiPuma J.J."/>
            <person name="Spilker T."/>
        </authorList>
    </citation>
    <scope>NUCLEOTIDE SEQUENCE [LARGE SCALE GENOMIC DNA]</scope>
    <source>
        <strain evidence="1 2">AU3182</strain>
    </source>
</reference>
<sequence>MSSTPTYFENRLDSTGLDRLLSGRISFHLENVRDVDAAAASFEQALRDRDLKVRVQETRSSKAEDVAGTILPLGISVFLVARMLYRDALVRLRNPHPDVVVLKRNGALEIRHKPRP</sequence>
<proteinExistence type="predicted"/>
<dbReference type="EMBL" id="CP016170">
    <property type="protein sequence ID" value="ANN65609.1"/>
    <property type="molecule type" value="Genomic_DNA"/>
</dbReference>
<name>A0ABM6CNT8_9BORD</name>
<dbReference type="RefSeq" id="WP_066344678.1">
    <property type="nucleotide sequence ID" value="NZ_CBCSFJ010000009.1"/>
</dbReference>
<keyword evidence="2" id="KW-1185">Reference proteome</keyword>